<dbReference type="STRING" id="395495.Lcho_3988"/>
<dbReference type="eggNOG" id="ENOG5030APC">
    <property type="taxonomic scope" value="Bacteria"/>
</dbReference>
<dbReference type="Proteomes" id="UP000001693">
    <property type="component" value="Chromosome"/>
</dbReference>
<feature type="region of interest" description="Disordered" evidence="1">
    <location>
        <begin position="122"/>
        <end position="173"/>
    </location>
</feature>
<dbReference type="OrthoDB" id="5294582at2"/>
<dbReference type="Pfam" id="PF11906">
    <property type="entry name" value="DUF3426"/>
    <property type="match status" value="1"/>
</dbReference>
<protein>
    <submittedName>
        <fullName evidence="3">MJ0042 family finger-like protein</fullName>
    </submittedName>
</protein>
<sequence length="441" mass="46822">MSLATSCPSCGTIFKVVEDQLKVSEGWVRCGHCHEVFNALEGLFDLAGRQRPQFSPRPAAGADTMPRRSGTVPAPGPATPPPRADQRHPDNPADWIETRPAMFSDVEALRAQQLERDARRLSRLAAQDAATTATGATAPPDDAPPEVSTPSQPGPLAVPETDQAELSSRSETARAGPAIEFAAADEPDRIEAEARQTEWPAGSETEFIDLSAADTVFQPHEQNSLFGDNLTAYDALPPVADEAEAGNRSAAAPAVDAAAAALAADAASGTAALPAFVRQADRAAWWRKPTVRLLLAAGCACASATLLLQLALHHRDSLAGRWPALHPPLTAICAQIGCTVQAPRQLDALVVENTALTRPAGVDGYRLQVLLRNRVDFEIRAPHLELSLTDAAGAVIVRRVLSPADFRQAETLGASAEGNWQLELSSRDKRIAGYTVAAFYP</sequence>
<reference evidence="3 4" key="1">
    <citation type="submission" date="2008-03" db="EMBL/GenBank/DDBJ databases">
        <title>Complete sequence of Leptothrix cholodnii SP-6.</title>
        <authorList>
            <consortium name="US DOE Joint Genome Institute"/>
            <person name="Copeland A."/>
            <person name="Lucas S."/>
            <person name="Lapidus A."/>
            <person name="Glavina del Rio T."/>
            <person name="Dalin E."/>
            <person name="Tice H."/>
            <person name="Bruce D."/>
            <person name="Goodwin L."/>
            <person name="Pitluck S."/>
            <person name="Chertkov O."/>
            <person name="Brettin T."/>
            <person name="Detter J.C."/>
            <person name="Han C."/>
            <person name="Kuske C.R."/>
            <person name="Schmutz J."/>
            <person name="Larimer F."/>
            <person name="Land M."/>
            <person name="Hauser L."/>
            <person name="Kyrpides N."/>
            <person name="Lykidis A."/>
            <person name="Emerson D."/>
            <person name="Richardson P."/>
        </authorList>
    </citation>
    <scope>NUCLEOTIDE SEQUENCE [LARGE SCALE GENOMIC DNA]</scope>
    <source>
        <strain evidence="4">ATCC 51168 / LMG 8142 / SP-6</strain>
    </source>
</reference>
<organism evidence="3 4">
    <name type="scientific">Leptothrix cholodnii (strain ATCC 51168 / LMG 8142 / SP-6)</name>
    <name type="common">Leptothrix discophora (strain SP-6)</name>
    <dbReference type="NCBI Taxonomy" id="395495"/>
    <lineage>
        <taxon>Bacteria</taxon>
        <taxon>Pseudomonadati</taxon>
        <taxon>Pseudomonadota</taxon>
        <taxon>Betaproteobacteria</taxon>
        <taxon>Burkholderiales</taxon>
        <taxon>Sphaerotilaceae</taxon>
        <taxon>Leptothrix</taxon>
    </lineage>
</organism>
<proteinExistence type="predicted"/>
<evidence type="ECO:0000256" key="1">
    <source>
        <dbReference type="SAM" id="MobiDB-lite"/>
    </source>
</evidence>
<dbReference type="NCBIfam" id="TIGR02098">
    <property type="entry name" value="MJ0042_CXXC"/>
    <property type="match status" value="1"/>
</dbReference>
<feature type="compositionally biased region" description="Low complexity" evidence="1">
    <location>
        <begin position="125"/>
        <end position="140"/>
    </location>
</feature>
<keyword evidence="4" id="KW-1185">Reference proteome</keyword>
<evidence type="ECO:0000313" key="4">
    <source>
        <dbReference type="Proteomes" id="UP000001693"/>
    </source>
</evidence>
<dbReference type="AlphaFoldDB" id="B1Y8H6"/>
<dbReference type="RefSeq" id="WP_012348987.1">
    <property type="nucleotide sequence ID" value="NC_010524.1"/>
</dbReference>
<feature type="domain" description="Zinc finger/thioredoxin putative" evidence="2">
    <location>
        <begin position="3"/>
        <end position="39"/>
    </location>
</feature>
<dbReference type="InterPro" id="IPR011723">
    <property type="entry name" value="Znf/thioredoxin_put"/>
</dbReference>
<evidence type="ECO:0000313" key="3">
    <source>
        <dbReference type="EMBL" id="ACB36242.1"/>
    </source>
</evidence>
<feature type="compositionally biased region" description="Pro residues" evidence="1">
    <location>
        <begin position="74"/>
        <end position="83"/>
    </location>
</feature>
<evidence type="ECO:0000259" key="2">
    <source>
        <dbReference type="Pfam" id="PF13719"/>
    </source>
</evidence>
<name>B1Y8H6_LEPCP</name>
<dbReference type="KEGG" id="lch:Lcho_3988"/>
<feature type="region of interest" description="Disordered" evidence="1">
    <location>
        <begin position="51"/>
        <end position="96"/>
    </location>
</feature>
<accession>B1Y8H6</accession>
<gene>
    <name evidence="3" type="ordered locus">Lcho_3988</name>
</gene>
<dbReference type="HOGENOM" id="CLU_036053_4_1_4"/>
<dbReference type="Pfam" id="PF13719">
    <property type="entry name" value="Zn_ribbon_5"/>
    <property type="match status" value="1"/>
</dbReference>
<dbReference type="InterPro" id="IPR021834">
    <property type="entry name" value="DUF3426"/>
</dbReference>
<dbReference type="EMBL" id="CP001013">
    <property type="protein sequence ID" value="ACB36242.1"/>
    <property type="molecule type" value="Genomic_DNA"/>
</dbReference>